<dbReference type="EMBL" id="CP000493">
    <property type="protein sequence ID" value="ABM80018.1"/>
    <property type="molecule type" value="Genomic_DNA"/>
</dbReference>
<name>A2BJ57_HYPBU</name>
<dbReference type="GeneID" id="68758100"/>
<evidence type="ECO:0000313" key="2">
    <source>
        <dbReference type="EMBL" id="ABM80018.1"/>
    </source>
</evidence>
<keyword evidence="1" id="KW-1133">Transmembrane helix</keyword>
<dbReference type="EnsemblBacteria" id="ABM80018">
    <property type="protein sequence ID" value="ABM80018"/>
    <property type="gene ID" value="Hbut_0146"/>
</dbReference>
<gene>
    <name evidence="2" type="ordered locus">Hbut_0146</name>
</gene>
<keyword evidence="3" id="KW-1185">Reference proteome</keyword>
<dbReference type="KEGG" id="hbu:Hbut_0146"/>
<dbReference type="AlphaFoldDB" id="A2BJ57"/>
<organism evidence="2 3">
    <name type="scientific">Hyperthermus butylicus (strain DSM 5456 / JCM 9403 / PLM1-5)</name>
    <dbReference type="NCBI Taxonomy" id="415426"/>
    <lineage>
        <taxon>Archaea</taxon>
        <taxon>Thermoproteota</taxon>
        <taxon>Thermoprotei</taxon>
        <taxon>Desulfurococcales</taxon>
        <taxon>Pyrodictiaceae</taxon>
        <taxon>Hyperthermus</taxon>
    </lineage>
</organism>
<evidence type="ECO:0000256" key="1">
    <source>
        <dbReference type="SAM" id="Phobius"/>
    </source>
</evidence>
<evidence type="ECO:0000313" key="3">
    <source>
        <dbReference type="Proteomes" id="UP000002593"/>
    </source>
</evidence>
<reference evidence="2 3" key="1">
    <citation type="journal article" date="2007" name="Archaea">
        <title>The genome of Hyperthermus butylicus: a sulfur-reducing, peptide fermenting, neutrophilic Crenarchaeote growing up to 108 degrees C.</title>
        <authorList>
            <person name="Brugger K."/>
            <person name="Chen L."/>
            <person name="Stark M."/>
            <person name="Zibat A."/>
            <person name="Redder P."/>
            <person name="Ruepp A."/>
            <person name="Awayez M."/>
            <person name="She Q."/>
            <person name="Garrett R.A."/>
            <person name="Klenk H.P."/>
        </authorList>
    </citation>
    <scope>NUCLEOTIDE SEQUENCE [LARGE SCALE GENOMIC DNA]</scope>
    <source>
        <strain evidence="3">DSM 5456 / JCM 9403 / PLM1-5</strain>
    </source>
</reference>
<protein>
    <submittedName>
        <fullName evidence="2">Uncharacterized protein</fullName>
    </submittedName>
</protein>
<dbReference type="HOGENOM" id="CLU_2327228_0_0_2"/>
<feature type="transmembrane region" description="Helical" evidence="1">
    <location>
        <begin position="6"/>
        <end position="29"/>
    </location>
</feature>
<dbReference type="STRING" id="415426.Hbut_0146"/>
<dbReference type="RefSeq" id="WP_011821335.1">
    <property type="nucleotide sequence ID" value="NC_008818.1"/>
</dbReference>
<proteinExistence type="predicted"/>
<keyword evidence="1" id="KW-0812">Transmembrane</keyword>
<sequence>MEACLASSLLFYLGLSILIDGILVVVVSMRRLCRASFRIADGKLLVHLGRCGRLEIPLGSISSVEIVEKLGPGIRLGAQLYPSYSTLGSSASAILARR</sequence>
<keyword evidence="1" id="KW-0472">Membrane</keyword>
<dbReference type="Proteomes" id="UP000002593">
    <property type="component" value="Chromosome"/>
</dbReference>
<accession>A2BJ57</accession>